<dbReference type="PANTHER" id="PTHR10422">
    <property type="entry name" value="CYTOCHROME C OXIDASE SUBUNIT 1"/>
    <property type="match status" value="1"/>
</dbReference>
<dbReference type="PANTHER" id="PTHR10422:SF18">
    <property type="entry name" value="CYTOCHROME C OXIDASE SUBUNIT 1"/>
    <property type="match status" value="1"/>
</dbReference>
<feature type="transmembrane region" description="Helical" evidence="1">
    <location>
        <begin position="279"/>
        <end position="299"/>
    </location>
</feature>
<dbReference type="PROSITE" id="PS50855">
    <property type="entry name" value="COX1"/>
    <property type="match status" value="1"/>
</dbReference>
<accession>A0A510E5X8</accession>
<dbReference type="EMBL" id="AP018930">
    <property type="protein sequence ID" value="BBG27440.1"/>
    <property type="molecule type" value="Genomic_DNA"/>
</dbReference>
<keyword evidence="1" id="KW-0472">Membrane</keyword>
<dbReference type="GO" id="GO:0016020">
    <property type="term" value="C:membrane"/>
    <property type="evidence" value="ECO:0007669"/>
    <property type="project" value="InterPro"/>
</dbReference>
<dbReference type="GO" id="GO:0004129">
    <property type="term" value="F:cytochrome-c oxidase activity"/>
    <property type="evidence" value="ECO:0007669"/>
    <property type="project" value="InterPro"/>
</dbReference>
<dbReference type="GO" id="GO:0015990">
    <property type="term" value="P:electron transport coupled proton transport"/>
    <property type="evidence" value="ECO:0007669"/>
    <property type="project" value="TreeGrafter"/>
</dbReference>
<sequence>MGLKDLVVSLFQLDKDWTTRIVMGMLVMSVIWGLLGVIDALMVRIQEAMWGISATLPLSPQEYFASITLHGARDLFPFAQQLEFALFIFFTIKLLNIQPRAKWLLNIAFIAINISPMFMEGPIVITGQPGFDNYFPSTSWYYLSPLGIPGYSQYVASITWYIGWILLDSFTYLAGIWIVYHYYLATKQLKEKLPVVLVFFLMDTLLYMIGYSGVTVADVWDVLAFYHITGLDVIANQVAFWIFGHAIVYMAWLPAVGALYLLIPVLANKPLYSDRMGRISALLYLIFSNNVPIHHLYMVNLPLDLKLLQEALTYAVVIPSMMTFFNLWATAKGAQVNLNLMTAWSVTSFAGAIAAGVTGISNATISFDAIIHNTMYVVGHFHAMILWSIVPAAFAVLYFMIPMMTGRSWYSRSLGWIHFVGYMIGTSLLILGFEITGFSGLLRRTEIYPLTSPVIEGEVMATVGAFIADFATLLWFLNLVLTLVKGESMKSWNSVPELISEVAMSFSYSPKLSSLSSIKLTKSMLKLFHTKPKKGLGKDWSLGILGAFLIVVSTIPLALAGDFYTATGWIWIFLLTLGIVITSIFTLKAAKTI</sequence>
<feature type="transmembrane region" description="Helical" evidence="1">
    <location>
        <begin position="161"/>
        <end position="183"/>
    </location>
</feature>
<dbReference type="Gene3D" id="1.20.210.10">
    <property type="entry name" value="Cytochrome c oxidase-like, subunit I domain"/>
    <property type="match status" value="1"/>
</dbReference>
<evidence type="ECO:0000313" key="3">
    <source>
        <dbReference type="EMBL" id="BBG27440.1"/>
    </source>
</evidence>
<protein>
    <submittedName>
        <fullName evidence="3">Cytochrome c oxidase polypeptide 1</fullName>
    </submittedName>
</protein>
<feature type="transmembrane region" description="Helical" evidence="1">
    <location>
        <begin position="78"/>
        <end position="96"/>
    </location>
</feature>
<keyword evidence="1" id="KW-1133">Transmembrane helix</keyword>
<dbReference type="InterPro" id="IPR023616">
    <property type="entry name" value="Cyt_c_oxase-like_su1_dom"/>
</dbReference>
<feature type="transmembrane region" description="Helical" evidence="1">
    <location>
        <begin position="459"/>
        <end position="484"/>
    </location>
</feature>
<dbReference type="GO" id="GO:0020037">
    <property type="term" value="F:heme binding"/>
    <property type="evidence" value="ECO:0007669"/>
    <property type="project" value="InterPro"/>
</dbReference>
<evidence type="ECO:0000313" key="4">
    <source>
        <dbReference type="Proteomes" id="UP000325030"/>
    </source>
</evidence>
<dbReference type="InterPro" id="IPR000883">
    <property type="entry name" value="Cyt_C_Oxase_1"/>
</dbReference>
<evidence type="ECO:0000259" key="2">
    <source>
        <dbReference type="PROSITE" id="PS50855"/>
    </source>
</evidence>
<organism evidence="3 4">
    <name type="scientific">Sulfuracidifex tepidarius</name>
    <dbReference type="NCBI Taxonomy" id="1294262"/>
    <lineage>
        <taxon>Archaea</taxon>
        <taxon>Thermoproteota</taxon>
        <taxon>Thermoprotei</taxon>
        <taxon>Sulfolobales</taxon>
        <taxon>Sulfolobaceae</taxon>
        <taxon>Sulfuracidifex</taxon>
    </lineage>
</organism>
<dbReference type="CDD" id="cd00919">
    <property type="entry name" value="Heme_Cu_Oxidase_I"/>
    <property type="match status" value="1"/>
</dbReference>
<feature type="domain" description="Cytochrome oxidase subunit I profile" evidence="2">
    <location>
        <begin position="20"/>
        <end position="513"/>
    </location>
</feature>
<dbReference type="GO" id="GO:0022904">
    <property type="term" value="P:respiratory electron transport chain"/>
    <property type="evidence" value="ECO:0007669"/>
    <property type="project" value="TreeGrafter"/>
</dbReference>
<dbReference type="AlphaFoldDB" id="A0A510E5X8"/>
<feature type="transmembrane region" description="Helical" evidence="1">
    <location>
        <begin position="341"/>
        <end position="361"/>
    </location>
</feature>
<dbReference type="PRINTS" id="PR01165">
    <property type="entry name" value="CYCOXIDASEI"/>
</dbReference>
<dbReference type="InterPro" id="IPR036927">
    <property type="entry name" value="Cyt_c_oxase-like_su1_sf"/>
</dbReference>
<feature type="transmembrane region" description="Helical" evidence="1">
    <location>
        <begin position="195"/>
        <end position="220"/>
    </location>
</feature>
<feature type="transmembrane region" description="Helical" evidence="1">
    <location>
        <begin position="381"/>
        <end position="401"/>
    </location>
</feature>
<dbReference type="Proteomes" id="UP000325030">
    <property type="component" value="Chromosome"/>
</dbReference>
<keyword evidence="1" id="KW-0812">Transmembrane</keyword>
<feature type="transmembrane region" description="Helical" evidence="1">
    <location>
        <begin position="240"/>
        <end position="267"/>
    </location>
</feature>
<reference evidence="4" key="1">
    <citation type="submission" date="2018-09" db="EMBL/GenBank/DDBJ databases">
        <title>Complete Genome Sequencing of Sulfolobus sp. JCM 16834.</title>
        <authorList>
            <person name="Kato S."/>
            <person name="Itoh T."/>
            <person name="Ohkuma M."/>
        </authorList>
    </citation>
    <scope>NUCLEOTIDE SEQUENCE [LARGE SCALE GENOMIC DNA]</scope>
    <source>
        <strain evidence="4">IC-007</strain>
    </source>
</reference>
<dbReference type="SUPFAM" id="SSF81442">
    <property type="entry name" value="Cytochrome c oxidase subunit I-like"/>
    <property type="match status" value="1"/>
</dbReference>
<feature type="transmembrane region" description="Helical" evidence="1">
    <location>
        <begin position="311"/>
        <end position="329"/>
    </location>
</feature>
<feature type="transmembrane region" description="Helical" evidence="1">
    <location>
        <begin position="21"/>
        <end position="43"/>
    </location>
</feature>
<dbReference type="RefSeq" id="WP_149564909.1">
    <property type="nucleotide sequence ID" value="NZ_AP018930.1"/>
</dbReference>
<dbReference type="Pfam" id="PF00115">
    <property type="entry name" value="COX1"/>
    <property type="match status" value="1"/>
</dbReference>
<proteinExistence type="predicted"/>
<name>A0A510E5X8_9CREN</name>
<feature type="transmembrane region" description="Helical" evidence="1">
    <location>
        <begin position="540"/>
        <end position="560"/>
    </location>
</feature>
<feature type="transmembrane region" description="Helical" evidence="1">
    <location>
        <begin position="566"/>
        <end position="587"/>
    </location>
</feature>
<dbReference type="GeneID" id="41718327"/>
<gene>
    <name evidence="3" type="ORF">IC007_1993</name>
</gene>
<feature type="transmembrane region" description="Helical" evidence="1">
    <location>
        <begin position="413"/>
        <end position="439"/>
    </location>
</feature>
<feature type="transmembrane region" description="Helical" evidence="1">
    <location>
        <begin position="103"/>
        <end position="125"/>
    </location>
</feature>
<dbReference type="GO" id="GO:0009060">
    <property type="term" value="P:aerobic respiration"/>
    <property type="evidence" value="ECO:0007669"/>
    <property type="project" value="InterPro"/>
</dbReference>
<evidence type="ECO:0000256" key="1">
    <source>
        <dbReference type="SAM" id="Phobius"/>
    </source>
</evidence>